<dbReference type="Gene3D" id="3.80.10.10">
    <property type="entry name" value="Ribonuclease Inhibitor"/>
    <property type="match status" value="1"/>
</dbReference>
<feature type="domain" description="F-box/LRR-repeat protein 15-like leucin rich repeat" evidence="3">
    <location>
        <begin position="26"/>
        <end position="238"/>
    </location>
</feature>
<dbReference type="Pfam" id="PF01535">
    <property type="entry name" value="PPR"/>
    <property type="match status" value="1"/>
</dbReference>
<proteinExistence type="predicted"/>
<dbReference type="InterPro" id="IPR011990">
    <property type="entry name" value="TPR-like_helical_dom_sf"/>
</dbReference>
<reference evidence="5" key="1">
    <citation type="submission" date="2024-07" db="EMBL/GenBank/DDBJ databases">
        <title>Two chromosome-level genome assemblies of Korean endemic species Abeliophyllum distichum and Forsythia ovata (Oleaceae).</title>
        <authorList>
            <person name="Jang H."/>
        </authorList>
    </citation>
    <scope>NUCLEOTIDE SEQUENCE [LARGE SCALE GENOMIC DNA]</scope>
</reference>
<dbReference type="InterPro" id="IPR032675">
    <property type="entry name" value="LRR_dom_sf"/>
</dbReference>
<comment type="caution">
    <text evidence="4">The sequence shown here is derived from an EMBL/GenBank/DDBJ whole genome shotgun (WGS) entry which is preliminary data.</text>
</comment>
<dbReference type="PANTHER" id="PTHR13318">
    <property type="entry name" value="PARTNER OF PAIRED, ISOFORM B-RELATED"/>
    <property type="match status" value="1"/>
</dbReference>
<evidence type="ECO:0000256" key="2">
    <source>
        <dbReference type="PROSITE-ProRule" id="PRU00708"/>
    </source>
</evidence>
<accession>A0ABD1UZR6</accession>
<dbReference type="FunFam" id="3.80.10.10:FF:000663">
    <property type="entry name" value="F-box/LRR-repeat protein 4"/>
    <property type="match status" value="1"/>
</dbReference>
<organism evidence="4 5">
    <name type="scientific">Forsythia ovata</name>
    <dbReference type="NCBI Taxonomy" id="205694"/>
    <lineage>
        <taxon>Eukaryota</taxon>
        <taxon>Viridiplantae</taxon>
        <taxon>Streptophyta</taxon>
        <taxon>Embryophyta</taxon>
        <taxon>Tracheophyta</taxon>
        <taxon>Spermatophyta</taxon>
        <taxon>Magnoliopsida</taxon>
        <taxon>eudicotyledons</taxon>
        <taxon>Gunneridae</taxon>
        <taxon>Pentapetalae</taxon>
        <taxon>asterids</taxon>
        <taxon>lamiids</taxon>
        <taxon>Lamiales</taxon>
        <taxon>Oleaceae</taxon>
        <taxon>Forsythieae</taxon>
        <taxon>Forsythia</taxon>
    </lineage>
</organism>
<protein>
    <recommendedName>
        <fullName evidence="3">F-box/LRR-repeat protein 15-like leucin rich repeat domain-containing protein</fullName>
    </recommendedName>
</protein>
<sequence>MLEIKVLAAVGKYCTQLEDLNLWSCKGLTDTGLILLAIGCGRTLKSLGIAACVKITDASLAAVGLYRKSLEKLLVDSEFIHNKGLLSVAKGCPQLKSLRLQCRNLTDEALLAVGKFCQFLELLALYSFQNLTDKNLCVIGKGCKKLKNLTFINCDFLSDIGLDSIAVGCTELMRLEVNGCQNIGTSRLQSIVGTKGIITVGQVCRSLTDLTLKSCNGVGDLALISVGQCCSLTASECLCKKGKIPEGIYLLDQLLKEGLKPSTASYTVLIEKFCEARNVGETKAFWKYMVDRGVVLAVSAYDSMILGLSEQGNVAEEMQWLGTMLKSMLKPQKKTFERLVQFYLRLIGRVMLYLF</sequence>
<dbReference type="Proteomes" id="UP001604277">
    <property type="component" value="Unassembled WGS sequence"/>
</dbReference>
<dbReference type="InterPro" id="IPR006553">
    <property type="entry name" value="Leu-rich_rpt_Cys-con_subtyp"/>
</dbReference>
<evidence type="ECO:0000256" key="1">
    <source>
        <dbReference type="ARBA" id="ARBA00022737"/>
    </source>
</evidence>
<dbReference type="EMBL" id="JBFOLJ010000006">
    <property type="protein sequence ID" value="KAL2530437.1"/>
    <property type="molecule type" value="Genomic_DNA"/>
</dbReference>
<dbReference type="AlphaFoldDB" id="A0ABD1UZR6"/>
<name>A0ABD1UZR6_9LAMI</name>
<evidence type="ECO:0000313" key="4">
    <source>
        <dbReference type="EMBL" id="KAL2530437.1"/>
    </source>
</evidence>
<keyword evidence="1" id="KW-0677">Repeat</keyword>
<dbReference type="PANTHER" id="PTHR13318:SF41">
    <property type="entry name" value="F-BOX_LRR-REPEAT PROTEIN 4"/>
    <property type="match status" value="1"/>
</dbReference>
<dbReference type="SMART" id="SM00367">
    <property type="entry name" value="LRR_CC"/>
    <property type="match status" value="8"/>
</dbReference>
<evidence type="ECO:0000313" key="5">
    <source>
        <dbReference type="Proteomes" id="UP001604277"/>
    </source>
</evidence>
<dbReference type="InterPro" id="IPR002885">
    <property type="entry name" value="PPR_rpt"/>
</dbReference>
<gene>
    <name evidence="4" type="ORF">Fot_23038</name>
</gene>
<dbReference type="PROSITE" id="PS51375">
    <property type="entry name" value="PPR"/>
    <property type="match status" value="1"/>
</dbReference>
<dbReference type="SUPFAM" id="SSF52047">
    <property type="entry name" value="RNI-like"/>
    <property type="match status" value="1"/>
</dbReference>
<feature type="repeat" description="PPR" evidence="2">
    <location>
        <begin position="262"/>
        <end position="296"/>
    </location>
</feature>
<dbReference type="Gene3D" id="1.25.40.10">
    <property type="entry name" value="Tetratricopeptide repeat domain"/>
    <property type="match status" value="1"/>
</dbReference>
<keyword evidence="5" id="KW-1185">Reference proteome</keyword>
<dbReference type="InterPro" id="IPR057207">
    <property type="entry name" value="FBXL15_LRR"/>
</dbReference>
<evidence type="ECO:0000259" key="3">
    <source>
        <dbReference type="Pfam" id="PF25372"/>
    </source>
</evidence>
<dbReference type="Pfam" id="PF25372">
    <property type="entry name" value="DUF7885"/>
    <property type="match status" value="1"/>
</dbReference>
<dbReference type="NCBIfam" id="TIGR00756">
    <property type="entry name" value="PPR"/>
    <property type="match status" value="1"/>
</dbReference>